<dbReference type="OrthoDB" id="1407165at2759"/>
<dbReference type="AlphaFoldDB" id="A0A1S3VZA1"/>
<gene>
    <name evidence="2" type="primary">LOC106779951</name>
</gene>
<keyword evidence="1" id="KW-1185">Reference proteome</keyword>
<name>A0A1S3VZA1_VIGRR</name>
<accession>A0A1S3VZA1</accession>
<dbReference type="GeneID" id="106779951"/>
<dbReference type="PANTHER" id="PTHR31569">
    <property type="entry name" value="SWIM-TYPE DOMAIN-CONTAINING PROTEIN"/>
    <property type="match status" value="1"/>
</dbReference>
<sequence length="287" mass="32876">MDEYCYGMDFEINSSRLSEFSSFINEGVEGDLTNHFTTNEIFSSRENLIEWVRGIVYNLGFVVVTIRSDKATGQPGRKTFVLLGCERGGKYRKYKPDQPSTYGTRKCECPFQLRGKPYCNGDGWILQVICGYHNHDLAETLVGHPYAGRLNSTEQAVLVDMTKTQVTSANILLTLKQNNDHNVTTIKQVYTARYTYKRSLRGSRTELQQLMMMLDRDKYIHWSRCAEDSEVVSDLFWTHPNAVKLLNAFNVVLLMDSTYKTNILHPTRCNKYARAAYSHCCCSQCST</sequence>
<proteinExistence type="predicted"/>
<evidence type="ECO:0000313" key="2">
    <source>
        <dbReference type="RefSeq" id="XP_014523656.1"/>
    </source>
</evidence>
<dbReference type="RefSeq" id="XP_014523656.1">
    <property type="nucleotide sequence ID" value="XM_014668170.1"/>
</dbReference>
<reference evidence="2" key="1">
    <citation type="submission" date="2025-08" db="UniProtKB">
        <authorList>
            <consortium name="RefSeq"/>
        </authorList>
    </citation>
    <scope>IDENTIFICATION</scope>
    <source>
        <tissue evidence="2">Leaf</tissue>
    </source>
</reference>
<evidence type="ECO:0000313" key="1">
    <source>
        <dbReference type="Proteomes" id="UP000087766"/>
    </source>
</evidence>
<dbReference type="PANTHER" id="PTHR31569:SF4">
    <property type="entry name" value="SWIM-TYPE DOMAIN-CONTAINING PROTEIN"/>
    <property type="match status" value="1"/>
</dbReference>
<dbReference type="KEGG" id="vra:106779951"/>
<dbReference type="InterPro" id="IPR052579">
    <property type="entry name" value="Zinc_finger_SWIM"/>
</dbReference>
<dbReference type="STRING" id="3916.A0A1S3VZA1"/>
<organism evidence="1 2">
    <name type="scientific">Vigna radiata var. radiata</name>
    <name type="common">Mung bean</name>
    <name type="synonym">Phaseolus aureus</name>
    <dbReference type="NCBI Taxonomy" id="3916"/>
    <lineage>
        <taxon>Eukaryota</taxon>
        <taxon>Viridiplantae</taxon>
        <taxon>Streptophyta</taxon>
        <taxon>Embryophyta</taxon>
        <taxon>Tracheophyta</taxon>
        <taxon>Spermatophyta</taxon>
        <taxon>Magnoliopsida</taxon>
        <taxon>eudicotyledons</taxon>
        <taxon>Gunneridae</taxon>
        <taxon>Pentapetalae</taxon>
        <taxon>rosids</taxon>
        <taxon>fabids</taxon>
        <taxon>Fabales</taxon>
        <taxon>Fabaceae</taxon>
        <taxon>Papilionoideae</taxon>
        <taxon>50 kb inversion clade</taxon>
        <taxon>NPAAA clade</taxon>
        <taxon>indigoferoid/millettioid clade</taxon>
        <taxon>Phaseoleae</taxon>
        <taxon>Vigna</taxon>
    </lineage>
</organism>
<dbReference type="Proteomes" id="UP000087766">
    <property type="component" value="Unplaced"/>
</dbReference>
<protein>
    <submittedName>
        <fullName evidence="2">Uncharacterized protein LOC106779951</fullName>
    </submittedName>
</protein>